<evidence type="ECO:0000256" key="1">
    <source>
        <dbReference type="SAM" id="SignalP"/>
    </source>
</evidence>
<dbReference type="OrthoDB" id="7066560at2"/>
<dbReference type="InterPro" id="IPR036249">
    <property type="entry name" value="Thioredoxin-like_sf"/>
</dbReference>
<comment type="caution">
    <text evidence="3">The sequence shown here is derived from an EMBL/GenBank/DDBJ whole genome shotgun (WGS) entry which is preliminary data.</text>
</comment>
<evidence type="ECO:0000259" key="2">
    <source>
        <dbReference type="Pfam" id="PF13098"/>
    </source>
</evidence>
<name>A0A317C7K5_9GAMM</name>
<dbReference type="RefSeq" id="WP_109838838.1">
    <property type="nucleotide sequence ID" value="NZ_QGKM01000056.1"/>
</dbReference>
<dbReference type="SUPFAM" id="SSF52833">
    <property type="entry name" value="Thioredoxin-like"/>
    <property type="match status" value="1"/>
</dbReference>
<feature type="domain" description="Thioredoxin-like fold" evidence="2">
    <location>
        <begin position="51"/>
        <end position="154"/>
    </location>
</feature>
<proteinExistence type="predicted"/>
<keyword evidence="1" id="KW-0732">Signal</keyword>
<dbReference type="EMBL" id="QGKM01000056">
    <property type="protein sequence ID" value="PWQ94309.1"/>
    <property type="molecule type" value="Genomic_DNA"/>
</dbReference>
<accession>A0A317C7K5</accession>
<organism evidence="3 4">
    <name type="scientific">Leucothrix pacifica</name>
    <dbReference type="NCBI Taxonomy" id="1247513"/>
    <lineage>
        <taxon>Bacteria</taxon>
        <taxon>Pseudomonadati</taxon>
        <taxon>Pseudomonadota</taxon>
        <taxon>Gammaproteobacteria</taxon>
        <taxon>Thiotrichales</taxon>
        <taxon>Thiotrichaceae</taxon>
        <taxon>Leucothrix</taxon>
    </lineage>
</organism>
<gene>
    <name evidence="3" type="ORF">DKW60_16870</name>
</gene>
<dbReference type="AlphaFoldDB" id="A0A317C7K5"/>
<dbReference type="Gene3D" id="3.40.30.10">
    <property type="entry name" value="Glutaredoxin"/>
    <property type="match status" value="1"/>
</dbReference>
<keyword evidence="4" id="KW-1185">Reference proteome</keyword>
<feature type="signal peptide" evidence="1">
    <location>
        <begin position="1"/>
        <end position="21"/>
    </location>
</feature>
<evidence type="ECO:0000313" key="3">
    <source>
        <dbReference type="EMBL" id="PWQ94309.1"/>
    </source>
</evidence>
<dbReference type="Pfam" id="PF13098">
    <property type="entry name" value="Thioredoxin_2"/>
    <property type="match status" value="1"/>
</dbReference>
<dbReference type="Proteomes" id="UP000245539">
    <property type="component" value="Unassembled WGS sequence"/>
</dbReference>
<feature type="chain" id="PRO_5016327199" description="Thioredoxin-like fold domain-containing protein" evidence="1">
    <location>
        <begin position="22"/>
        <end position="169"/>
    </location>
</feature>
<dbReference type="InterPro" id="IPR012336">
    <property type="entry name" value="Thioredoxin-like_fold"/>
</dbReference>
<reference evidence="3 4" key="1">
    <citation type="submission" date="2018-05" db="EMBL/GenBank/DDBJ databases">
        <title>Leucothrix arctica sp. nov., isolated from Arctic seawater.</title>
        <authorList>
            <person name="Choi A."/>
            <person name="Baek K."/>
        </authorList>
    </citation>
    <scope>NUCLEOTIDE SEQUENCE [LARGE SCALE GENOMIC DNA]</scope>
    <source>
        <strain evidence="3 4">JCM 18388</strain>
    </source>
</reference>
<protein>
    <recommendedName>
        <fullName evidence="2">Thioredoxin-like fold domain-containing protein</fullName>
    </recommendedName>
</protein>
<evidence type="ECO:0000313" key="4">
    <source>
        <dbReference type="Proteomes" id="UP000245539"/>
    </source>
</evidence>
<sequence>MKLKWLVLPLIAVFVSFSHLSASTVDDTDTPRTEHVVIEENNLQKLSEEMKRNKLGLVIMFHAEYCDFCDRLEHELLQPMVRSGEYDDKVLIRKIQVDGAYDLVNFNGQQVSSDQLTTMYDASMTPTLVFLDAEGAEQAERILGYTTPDFFAAYVERAINKLHKAVSAQ</sequence>